<evidence type="ECO:0000313" key="1">
    <source>
        <dbReference type="EnsemblMetazoa" id="PPA42854.1"/>
    </source>
</evidence>
<dbReference type="EnsemblMetazoa" id="PPA42854.1">
    <property type="protein sequence ID" value="PPA42854.1"/>
    <property type="gene ID" value="WBGene00281223"/>
</dbReference>
<keyword evidence="2" id="KW-1185">Reference proteome</keyword>
<dbReference type="AlphaFoldDB" id="A0A2A6BIG9"/>
<reference evidence="1" key="2">
    <citation type="submission" date="2022-06" db="UniProtKB">
        <authorList>
            <consortium name="EnsemblMetazoa"/>
        </authorList>
    </citation>
    <scope>IDENTIFICATION</scope>
    <source>
        <strain evidence="1">PS312</strain>
    </source>
</reference>
<protein>
    <submittedName>
        <fullName evidence="1">Uncharacterized protein</fullName>
    </submittedName>
</protein>
<reference evidence="2" key="1">
    <citation type="journal article" date="2008" name="Nat. Genet.">
        <title>The Pristionchus pacificus genome provides a unique perspective on nematode lifestyle and parasitism.</title>
        <authorList>
            <person name="Dieterich C."/>
            <person name="Clifton S.W."/>
            <person name="Schuster L.N."/>
            <person name="Chinwalla A."/>
            <person name="Delehaunty K."/>
            <person name="Dinkelacker I."/>
            <person name="Fulton L."/>
            <person name="Fulton R."/>
            <person name="Godfrey J."/>
            <person name="Minx P."/>
            <person name="Mitreva M."/>
            <person name="Roeseler W."/>
            <person name="Tian H."/>
            <person name="Witte H."/>
            <person name="Yang S.P."/>
            <person name="Wilson R.K."/>
            <person name="Sommer R.J."/>
        </authorList>
    </citation>
    <scope>NUCLEOTIDE SEQUENCE [LARGE SCALE GENOMIC DNA]</scope>
    <source>
        <strain evidence="2">PS312</strain>
    </source>
</reference>
<dbReference type="Proteomes" id="UP000005239">
    <property type="component" value="Unassembled WGS sequence"/>
</dbReference>
<proteinExistence type="predicted"/>
<sequence length="155" mass="17538">MRQFPELDSVKSIDELNGVQPNVIGCPLYPLDNHHFTPVYSLIYDTKKNINQPRSQAKDTDTCIILMCTYGLICVFGFNVKEETRAIVDQILKIFAFILLISITLWIFACCRMARVELQGRGLDRLDSNFPTLIVYACTCATVTAESQPQSIQQV</sequence>
<evidence type="ECO:0000313" key="2">
    <source>
        <dbReference type="Proteomes" id="UP000005239"/>
    </source>
</evidence>
<gene>
    <name evidence="1" type="primary">WBGene00281223</name>
</gene>
<organism evidence="1 2">
    <name type="scientific">Pristionchus pacificus</name>
    <name type="common">Parasitic nematode worm</name>
    <dbReference type="NCBI Taxonomy" id="54126"/>
    <lineage>
        <taxon>Eukaryota</taxon>
        <taxon>Metazoa</taxon>
        <taxon>Ecdysozoa</taxon>
        <taxon>Nematoda</taxon>
        <taxon>Chromadorea</taxon>
        <taxon>Rhabditida</taxon>
        <taxon>Rhabditina</taxon>
        <taxon>Diplogasteromorpha</taxon>
        <taxon>Diplogasteroidea</taxon>
        <taxon>Neodiplogasteridae</taxon>
        <taxon>Pristionchus</taxon>
    </lineage>
</organism>
<accession>A0A2A6BIG9</accession>
<name>A0A2A6BIG9_PRIPA</name>
<accession>A0A8R1UZE0</accession>